<proteinExistence type="predicted"/>
<feature type="non-terminal residue" evidence="2">
    <location>
        <position position="170"/>
    </location>
</feature>
<evidence type="ECO:0000256" key="1">
    <source>
        <dbReference type="SAM" id="MobiDB-lite"/>
    </source>
</evidence>
<name>A0A1V1NQA9_9BACT</name>
<reference evidence="3" key="1">
    <citation type="submission" date="2012-11" db="EMBL/GenBank/DDBJ databases">
        <authorList>
            <person name="Lucero-Rivera Y.E."/>
            <person name="Tovar-Ramirez D."/>
        </authorList>
    </citation>
    <scope>NUCLEOTIDE SEQUENCE [LARGE SCALE GENOMIC DNA]</scope>
    <source>
        <strain evidence="3">Araruama</strain>
    </source>
</reference>
<dbReference type="SUPFAM" id="SSF50985">
    <property type="entry name" value="RCC1/BLIP-II"/>
    <property type="match status" value="1"/>
</dbReference>
<dbReference type="EMBL" id="ATBP01003687">
    <property type="protein sequence ID" value="ETR64760.1"/>
    <property type="molecule type" value="Genomic_DNA"/>
</dbReference>
<protein>
    <submittedName>
        <fullName evidence="2">Uncharacterized protein</fullName>
    </submittedName>
</protein>
<evidence type="ECO:0000313" key="2">
    <source>
        <dbReference type="EMBL" id="ETR64760.1"/>
    </source>
</evidence>
<organism evidence="2 3">
    <name type="scientific">Candidatus Magnetoglobus multicellularis str. Araruama</name>
    <dbReference type="NCBI Taxonomy" id="890399"/>
    <lineage>
        <taxon>Bacteria</taxon>
        <taxon>Pseudomonadati</taxon>
        <taxon>Thermodesulfobacteriota</taxon>
        <taxon>Desulfobacteria</taxon>
        <taxon>Desulfobacterales</taxon>
        <taxon>Desulfobacteraceae</taxon>
        <taxon>Candidatus Magnetoglobus</taxon>
    </lineage>
</organism>
<dbReference type="InterPro" id="IPR000408">
    <property type="entry name" value="Reg_chr_condens"/>
</dbReference>
<dbReference type="Proteomes" id="UP000189670">
    <property type="component" value="Unassembled WGS sequence"/>
</dbReference>
<accession>A0A1V1NQA9</accession>
<dbReference type="Pfam" id="PF00415">
    <property type="entry name" value="RCC1"/>
    <property type="match status" value="1"/>
</dbReference>
<evidence type="ECO:0000313" key="3">
    <source>
        <dbReference type="Proteomes" id="UP000189670"/>
    </source>
</evidence>
<feature type="non-terminal residue" evidence="2">
    <location>
        <position position="1"/>
    </location>
</feature>
<dbReference type="Gene3D" id="2.130.10.30">
    <property type="entry name" value="Regulator of chromosome condensation 1/beta-lactamase-inhibitor protein II"/>
    <property type="match status" value="1"/>
</dbReference>
<gene>
    <name evidence="2" type="ORF">OMM_15392</name>
</gene>
<feature type="region of interest" description="Disordered" evidence="1">
    <location>
        <begin position="1"/>
        <end position="28"/>
    </location>
</feature>
<comment type="caution">
    <text evidence="2">The sequence shown here is derived from an EMBL/GenBank/DDBJ whole genome shotgun (WGS) entry which is preliminary data.</text>
</comment>
<sequence>WGWGRNGAGRLGDGTTSNKNTPIQIEDSDGTTKLSNILSFDGGTNNTIIAKPDGTIWTCGNNTNGRIGDNTTTERHNITQVHGRRDIDFFNANVVNQNEVAKSIHLTLADPDANNVTITAISSDNTILPYTRIELCDSGTNTCMLTPTALRSSDIPIEITTTTASGMITI</sequence>
<feature type="compositionally biased region" description="Gly residues" evidence="1">
    <location>
        <begin position="1"/>
        <end position="12"/>
    </location>
</feature>
<dbReference type="PROSITE" id="PS50012">
    <property type="entry name" value="RCC1_3"/>
    <property type="match status" value="1"/>
</dbReference>
<feature type="compositionally biased region" description="Polar residues" evidence="1">
    <location>
        <begin position="14"/>
        <end position="23"/>
    </location>
</feature>
<dbReference type="AlphaFoldDB" id="A0A1V1NQA9"/>
<dbReference type="InterPro" id="IPR009091">
    <property type="entry name" value="RCC1/BLIP-II"/>
</dbReference>